<accession>A0A937JZ90</accession>
<evidence type="ECO:0000313" key="1">
    <source>
        <dbReference type="EMBL" id="MBL3654926.1"/>
    </source>
</evidence>
<reference evidence="1" key="1">
    <citation type="submission" date="2021-01" db="EMBL/GenBank/DDBJ databases">
        <title>Fulvivirga kasyanovii gen. nov., sp nov., a novel member of the phylum Bacteroidetes isolated from seawater in a mussel farm.</title>
        <authorList>
            <person name="Zhao L.-H."/>
            <person name="Wang Z.-J."/>
        </authorList>
    </citation>
    <scope>NUCLEOTIDE SEQUENCE</scope>
    <source>
        <strain evidence="1">2943</strain>
    </source>
</reference>
<dbReference type="Proteomes" id="UP000659388">
    <property type="component" value="Unassembled WGS sequence"/>
</dbReference>
<gene>
    <name evidence="1" type="ORF">JL102_02190</name>
</gene>
<protein>
    <submittedName>
        <fullName evidence="1">DUF4270 family protein</fullName>
    </submittedName>
</protein>
<dbReference type="RefSeq" id="WP_202242036.1">
    <property type="nucleotide sequence ID" value="NZ_JAESIY010000001.1"/>
</dbReference>
<comment type="caution">
    <text evidence="1">The sequence shown here is derived from an EMBL/GenBank/DDBJ whole genome shotgun (WGS) entry which is preliminary data.</text>
</comment>
<name>A0A937JZ90_9BACT</name>
<sequence>MNLWARTKGLILLSALTFFSCEEDFSTVGLQPIDSLGVFFAEIPLKDHISQVWLDSINTRGKSVLLAGQYQDPELGLIEAKAFAEILPLRLNPGSNFKTDATFDSLVMELRIATTYGLNDQPLELSLHRITESIEIDSSHYYSSASEQATGEILGQKSFNIYPDSATMTVKSAELDPKDPIDSATIANFYDSNGRYKYLHKIKLDDSFGQDFFNKIKNKDAILQDSSLVSYINYFSGLSVQSSSGSSIVSYSISGGTAMKFYYHETNDKGQVESKSLTFAINSNSQRHYNNISPNRNTPWSGANVASINSFYTPYKVSDKVYIQSGTGLLANIDLSFLRDFSNRDSTKNAVIQRAQIFFKSPEQESSFAVPASISYYSTNTENILKSRAAVQPLPGPSNTVLTSVYDSKRNEYKADLPNYIRLISRNITEYDRLTIYPAGFTESVNRFAINKDDVYIQLYYTVPEPSDN</sequence>
<dbReference type="PROSITE" id="PS51257">
    <property type="entry name" value="PROKAR_LIPOPROTEIN"/>
    <property type="match status" value="1"/>
</dbReference>
<evidence type="ECO:0000313" key="2">
    <source>
        <dbReference type="Proteomes" id="UP000659388"/>
    </source>
</evidence>
<dbReference type="EMBL" id="JAESIY010000001">
    <property type="protein sequence ID" value="MBL3654926.1"/>
    <property type="molecule type" value="Genomic_DNA"/>
</dbReference>
<proteinExistence type="predicted"/>
<dbReference type="AlphaFoldDB" id="A0A937JZ90"/>
<keyword evidence="2" id="KW-1185">Reference proteome</keyword>
<organism evidence="1 2">
    <name type="scientific">Fulvivirga sediminis</name>
    <dbReference type="NCBI Taxonomy" id="2803949"/>
    <lineage>
        <taxon>Bacteria</taxon>
        <taxon>Pseudomonadati</taxon>
        <taxon>Bacteroidota</taxon>
        <taxon>Cytophagia</taxon>
        <taxon>Cytophagales</taxon>
        <taxon>Fulvivirgaceae</taxon>
        <taxon>Fulvivirga</taxon>
    </lineage>
</organism>